<proteinExistence type="predicted"/>
<dbReference type="InterPro" id="IPR013320">
    <property type="entry name" value="ConA-like_dom_sf"/>
</dbReference>
<dbReference type="Proteomes" id="UP000319576">
    <property type="component" value="Chromosome"/>
</dbReference>
<evidence type="ECO:0000313" key="2">
    <source>
        <dbReference type="EMBL" id="QDU24059.1"/>
    </source>
</evidence>
<name>A0A517Y2V2_9BACT</name>
<dbReference type="SUPFAM" id="SSF49899">
    <property type="entry name" value="Concanavalin A-like lectins/glucanases"/>
    <property type="match status" value="1"/>
</dbReference>
<protein>
    <recommendedName>
        <fullName evidence="4">LamG domain-containing protein</fullName>
    </recommendedName>
</protein>
<keyword evidence="3" id="KW-1185">Reference proteome</keyword>
<accession>A0A517Y2V2</accession>
<gene>
    <name evidence="2" type="ORF">ETAA1_60700</name>
</gene>
<dbReference type="EMBL" id="CP036273">
    <property type="protein sequence ID" value="QDU24059.1"/>
    <property type="molecule type" value="Genomic_DNA"/>
</dbReference>
<evidence type="ECO:0008006" key="4">
    <source>
        <dbReference type="Google" id="ProtNLM"/>
    </source>
</evidence>
<dbReference type="Gene3D" id="2.60.120.200">
    <property type="match status" value="1"/>
</dbReference>
<dbReference type="RefSeq" id="WP_145244254.1">
    <property type="nucleotide sequence ID" value="NZ_CP036273.1"/>
</dbReference>
<feature type="chain" id="PRO_5021722139" description="LamG domain-containing protein" evidence="1">
    <location>
        <begin position="22"/>
        <end position="286"/>
    </location>
</feature>
<feature type="signal peptide" evidence="1">
    <location>
        <begin position="1"/>
        <end position="21"/>
    </location>
</feature>
<reference evidence="2 3" key="1">
    <citation type="submission" date="2019-02" db="EMBL/GenBank/DDBJ databases">
        <title>Deep-cultivation of Planctomycetes and their phenomic and genomic characterization uncovers novel biology.</title>
        <authorList>
            <person name="Wiegand S."/>
            <person name="Jogler M."/>
            <person name="Boedeker C."/>
            <person name="Pinto D."/>
            <person name="Vollmers J."/>
            <person name="Rivas-Marin E."/>
            <person name="Kohn T."/>
            <person name="Peeters S.H."/>
            <person name="Heuer A."/>
            <person name="Rast P."/>
            <person name="Oberbeckmann S."/>
            <person name="Bunk B."/>
            <person name="Jeske O."/>
            <person name="Meyerdierks A."/>
            <person name="Storesund J.E."/>
            <person name="Kallscheuer N."/>
            <person name="Luecker S."/>
            <person name="Lage O.M."/>
            <person name="Pohl T."/>
            <person name="Merkel B.J."/>
            <person name="Hornburger P."/>
            <person name="Mueller R.-W."/>
            <person name="Bruemmer F."/>
            <person name="Labrenz M."/>
            <person name="Spormann A.M."/>
            <person name="Op den Camp H."/>
            <person name="Overmann J."/>
            <person name="Amann R."/>
            <person name="Jetten M.S.M."/>
            <person name="Mascher T."/>
            <person name="Medema M.H."/>
            <person name="Devos D.P."/>
            <person name="Kaster A.-K."/>
            <person name="Ovreas L."/>
            <person name="Rohde M."/>
            <person name="Galperin M.Y."/>
            <person name="Jogler C."/>
        </authorList>
    </citation>
    <scope>NUCLEOTIDE SEQUENCE [LARGE SCALE GENOMIC DNA]</scope>
    <source>
        <strain evidence="2 3">ETA_A1</strain>
    </source>
</reference>
<sequence precursor="true">MRPLLVPCAVAAVLAAAPAPAQPEPDALKKAVTLYASFDEHVQADVAGGGKMLNTRFNHPSRPGTFLVEPGFNDNVFHVARGRGVAGGGALEVTDVLPRNGRVFFPARGNLAYDPKGWGGALSVWCQTDPNTSLKTSFCDPVQITEKGANNGGLWFDFNDAKPRDLRHGAFPAVPAGQKGVGEDDPKAPLVRVPRVAWKLGDWHHVVLSWSGFDTGKADAVSQLYIDGRLIGEVRDRAIAMNWDIDRTGIYVAVSYIGLMDELALFRRPLTAAEVKELRERPGLLK</sequence>
<evidence type="ECO:0000313" key="3">
    <source>
        <dbReference type="Proteomes" id="UP000319576"/>
    </source>
</evidence>
<dbReference type="OrthoDB" id="257393at2"/>
<organism evidence="2 3">
    <name type="scientific">Urbifossiella limnaea</name>
    <dbReference type="NCBI Taxonomy" id="2528023"/>
    <lineage>
        <taxon>Bacteria</taxon>
        <taxon>Pseudomonadati</taxon>
        <taxon>Planctomycetota</taxon>
        <taxon>Planctomycetia</taxon>
        <taxon>Gemmatales</taxon>
        <taxon>Gemmataceae</taxon>
        <taxon>Urbifossiella</taxon>
    </lineage>
</organism>
<evidence type="ECO:0000256" key="1">
    <source>
        <dbReference type="SAM" id="SignalP"/>
    </source>
</evidence>
<dbReference type="AlphaFoldDB" id="A0A517Y2V2"/>
<keyword evidence="1" id="KW-0732">Signal</keyword>
<dbReference type="Pfam" id="PF13385">
    <property type="entry name" value="Laminin_G_3"/>
    <property type="match status" value="1"/>
</dbReference>
<dbReference type="KEGG" id="uli:ETAA1_60700"/>